<comment type="subcellular location">
    <subcellularLocation>
        <location evidence="1">Membrane</location>
        <topology evidence="1">Single-pass type I membrane protein</topology>
    </subcellularLocation>
</comment>
<dbReference type="GO" id="GO:0016020">
    <property type="term" value="C:membrane"/>
    <property type="evidence" value="ECO:0007669"/>
    <property type="project" value="UniProtKB-SubCell"/>
</dbReference>
<dbReference type="AlphaFoldDB" id="A0A9E7HYM5"/>
<organism evidence="9 10">
    <name type="scientific">Musa troglodytarum</name>
    <name type="common">fe'i banana</name>
    <dbReference type="NCBI Taxonomy" id="320322"/>
    <lineage>
        <taxon>Eukaryota</taxon>
        <taxon>Viridiplantae</taxon>
        <taxon>Streptophyta</taxon>
        <taxon>Embryophyta</taxon>
        <taxon>Tracheophyta</taxon>
        <taxon>Spermatophyta</taxon>
        <taxon>Magnoliopsida</taxon>
        <taxon>Liliopsida</taxon>
        <taxon>Zingiberales</taxon>
        <taxon>Musaceae</taxon>
        <taxon>Musa</taxon>
    </lineage>
</organism>
<keyword evidence="6" id="KW-0472">Membrane</keyword>
<evidence type="ECO:0000256" key="8">
    <source>
        <dbReference type="SAM" id="MobiDB-lite"/>
    </source>
</evidence>
<dbReference type="Proteomes" id="UP001055439">
    <property type="component" value="Chromosome 9"/>
</dbReference>
<protein>
    <submittedName>
        <fullName evidence="9">Protein kinase domain containing protein</fullName>
    </submittedName>
</protein>
<evidence type="ECO:0000256" key="6">
    <source>
        <dbReference type="ARBA" id="ARBA00023136"/>
    </source>
</evidence>
<keyword evidence="10" id="KW-1185">Reference proteome</keyword>
<sequence length="115" mass="13153">METAGGRRNVDPKADNSSQIYHPSWIYEQLAGEERPRGPRLDGSMEIDEMERKLCTVGLWCLQIKSCDRPSMSRAAEMLEGDMNDLRMPPKPFIYTPRPSLGRQYTPACLHLLQD</sequence>
<gene>
    <name evidence="9" type="ORF">MUK42_17324</name>
</gene>
<dbReference type="GO" id="GO:0004674">
    <property type="term" value="F:protein serine/threonine kinase activity"/>
    <property type="evidence" value="ECO:0007669"/>
    <property type="project" value="UniProtKB-KW"/>
</dbReference>
<evidence type="ECO:0000256" key="7">
    <source>
        <dbReference type="ARBA" id="ARBA00023180"/>
    </source>
</evidence>
<reference evidence="9" key="1">
    <citation type="submission" date="2022-05" db="EMBL/GenBank/DDBJ databases">
        <title>The Musa troglodytarum L. genome provides insights into the mechanism of non-climacteric behaviour and enrichment of carotenoids.</title>
        <authorList>
            <person name="Wang J."/>
        </authorList>
    </citation>
    <scope>NUCLEOTIDE SEQUENCE</scope>
    <source>
        <tissue evidence="9">Leaf</tissue>
    </source>
</reference>
<proteinExistence type="predicted"/>
<feature type="region of interest" description="Disordered" evidence="8">
    <location>
        <begin position="1"/>
        <end position="21"/>
    </location>
</feature>
<keyword evidence="9" id="KW-0418">Kinase</keyword>
<keyword evidence="4" id="KW-0732">Signal</keyword>
<evidence type="ECO:0000313" key="9">
    <source>
        <dbReference type="EMBL" id="URE42671.1"/>
    </source>
</evidence>
<accession>A0A9E7HYM5</accession>
<evidence type="ECO:0000256" key="3">
    <source>
        <dbReference type="ARBA" id="ARBA00022692"/>
    </source>
</evidence>
<keyword evidence="3" id="KW-0812">Transmembrane</keyword>
<dbReference type="OrthoDB" id="8062037at2759"/>
<keyword evidence="2" id="KW-0723">Serine/threonine-protein kinase</keyword>
<evidence type="ECO:0000256" key="1">
    <source>
        <dbReference type="ARBA" id="ARBA00004479"/>
    </source>
</evidence>
<keyword evidence="7" id="KW-0325">Glycoprotein</keyword>
<evidence type="ECO:0000256" key="5">
    <source>
        <dbReference type="ARBA" id="ARBA00022989"/>
    </source>
</evidence>
<dbReference type="PANTHER" id="PTHR27009">
    <property type="entry name" value="RUST RESISTANCE KINASE LR10-RELATED"/>
    <property type="match status" value="1"/>
</dbReference>
<dbReference type="InterPro" id="IPR045874">
    <property type="entry name" value="LRK10/LRL21-25-like"/>
</dbReference>
<keyword evidence="9" id="KW-0808">Transferase</keyword>
<dbReference type="Gene3D" id="1.10.510.10">
    <property type="entry name" value="Transferase(Phosphotransferase) domain 1"/>
    <property type="match status" value="1"/>
</dbReference>
<evidence type="ECO:0000256" key="2">
    <source>
        <dbReference type="ARBA" id="ARBA00022527"/>
    </source>
</evidence>
<name>A0A9E7HYM5_9LILI</name>
<evidence type="ECO:0000313" key="10">
    <source>
        <dbReference type="Proteomes" id="UP001055439"/>
    </source>
</evidence>
<evidence type="ECO:0000256" key="4">
    <source>
        <dbReference type="ARBA" id="ARBA00022729"/>
    </source>
</evidence>
<keyword evidence="5" id="KW-1133">Transmembrane helix</keyword>
<dbReference type="EMBL" id="CP097511">
    <property type="protein sequence ID" value="URE42671.1"/>
    <property type="molecule type" value="Genomic_DNA"/>
</dbReference>